<keyword evidence="2" id="KW-1185">Reference proteome</keyword>
<name>A0A0E0KH81_ORYPU</name>
<dbReference type="Proteomes" id="UP000026962">
    <property type="component" value="Chromosome 3"/>
</dbReference>
<evidence type="ECO:0000313" key="2">
    <source>
        <dbReference type="Proteomes" id="UP000026962"/>
    </source>
</evidence>
<evidence type="ECO:0008006" key="3">
    <source>
        <dbReference type="Google" id="ProtNLM"/>
    </source>
</evidence>
<dbReference type="HOGENOM" id="CLU_030606_3_0_1"/>
<dbReference type="STRING" id="4537.A0A0E0KH81"/>
<dbReference type="PANTHER" id="PTHR34591:SF54">
    <property type="entry name" value="F-BOX DOMAIN CONTAINING PROTEIN, EXPRESSED"/>
    <property type="match status" value="1"/>
</dbReference>
<evidence type="ECO:0000313" key="1">
    <source>
        <dbReference type="EnsemblPlants" id="OPUNC03G26330.1"/>
    </source>
</evidence>
<dbReference type="PANTHER" id="PTHR34591">
    <property type="entry name" value="OS03G0653100 PROTEIN-RELATED"/>
    <property type="match status" value="1"/>
</dbReference>
<dbReference type="OMA" id="KIAGSWF"/>
<dbReference type="EnsemblPlants" id="OPUNC03G26330.1">
    <property type="protein sequence ID" value="OPUNC03G26330.1"/>
    <property type="gene ID" value="OPUNC03G26330"/>
</dbReference>
<dbReference type="Gramene" id="OPUNC03G26330.1">
    <property type="protein sequence ID" value="OPUNC03G26330.1"/>
    <property type="gene ID" value="OPUNC03G26330"/>
</dbReference>
<sequence length="258" mass="30094">MMGSLAPRPLLLLRVVLDPIISLETRIGERHIGPHVGGIEWPPESYTLPVFSSRTGLWQERSFTREGQAASTLADMRSDWPSDQRNGVYWRGAFYVRRQTNFVIRISLNDDKYQVIKPPKYSDSYLDFYLGRSEKGVYLVLSKDKCLKVCILDETFSKMKWELKHDKDIRHILLGRPWIIQDINYHKNHHIYADIIEAPGQKKIECEPSKEASLEKFEWISDDENILDNENRVTGGYHEYIDIIGFHPYKEIIILVVS</sequence>
<proteinExistence type="predicted"/>
<dbReference type="AlphaFoldDB" id="A0A0E0KH81"/>
<reference evidence="1" key="1">
    <citation type="submission" date="2015-04" db="UniProtKB">
        <authorList>
            <consortium name="EnsemblPlants"/>
        </authorList>
    </citation>
    <scope>IDENTIFICATION</scope>
</reference>
<accession>A0A0E0KH81</accession>
<reference evidence="1" key="2">
    <citation type="submission" date="2018-05" db="EMBL/GenBank/DDBJ databases">
        <title>OpunRS2 (Oryza punctata Reference Sequence Version 2).</title>
        <authorList>
            <person name="Zhang J."/>
            <person name="Kudrna D."/>
            <person name="Lee S."/>
            <person name="Talag J."/>
            <person name="Welchert J."/>
            <person name="Wing R.A."/>
        </authorList>
    </citation>
    <scope>NUCLEOTIDE SEQUENCE [LARGE SCALE GENOMIC DNA]</scope>
</reference>
<organism evidence="1">
    <name type="scientific">Oryza punctata</name>
    <name type="common">Red rice</name>
    <dbReference type="NCBI Taxonomy" id="4537"/>
    <lineage>
        <taxon>Eukaryota</taxon>
        <taxon>Viridiplantae</taxon>
        <taxon>Streptophyta</taxon>
        <taxon>Embryophyta</taxon>
        <taxon>Tracheophyta</taxon>
        <taxon>Spermatophyta</taxon>
        <taxon>Magnoliopsida</taxon>
        <taxon>Liliopsida</taxon>
        <taxon>Poales</taxon>
        <taxon>Poaceae</taxon>
        <taxon>BOP clade</taxon>
        <taxon>Oryzoideae</taxon>
        <taxon>Oryzeae</taxon>
        <taxon>Oryzinae</taxon>
        <taxon>Oryza</taxon>
    </lineage>
</organism>
<protein>
    <recommendedName>
        <fullName evidence="3">F-box associated domain-containing protein</fullName>
    </recommendedName>
</protein>